<keyword evidence="7" id="KW-0611">Plant defense</keyword>
<keyword evidence="8" id="KW-0862">Zinc</keyword>
<comment type="subcellular location">
    <subcellularLocation>
        <location evidence="1">Nucleus</location>
    </subcellularLocation>
</comment>
<keyword evidence="6" id="KW-0833">Ubl conjugation pathway</keyword>
<dbReference type="Pfam" id="PF12313">
    <property type="entry name" value="NPR1_like_C"/>
    <property type="match status" value="2"/>
</dbReference>
<evidence type="ECO:0000256" key="13">
    <source>
        <dbReference type="PROSITE-ProRule" id="PRU01391"/>
    </source>
</evidence>
<dbReference type="GO" id="GO:0005634">
    <property type="term" value="C:nucleus"/>
    <property type="evidence" value="ECO:0007669"/>
    <property type="project" value="UniProtKB-SubCell"/>
</dbReference>
<name>A0A6N2KSD8_SALVM</name>
<keyword evidence="3" id="KW-0479">Metal-binding</keyword>
<dbReference type="InterPro" id="IPR011333">
    <property type="entry name" value="SKP1/BTB/POZ_sf"/>
</dbReference>
<accession>A0A6N2KSD8</accession>
<evidence type="ECO:0000256" key="4">
    <source>
        <dbReference type="ARBA" id="ARBA00022737"/>
    </source>
</evidence>
<dbReference type="SUPFAM" id="SSF54695">
    <property type="entry name" value="POZ domain"/>
    <property type="match status" value="1"/>
</dbReference>
<evidence type="ECO:0000256" key="7">
    <source>
        <dbReference type="ARBA" id="ARBA00022821"/>
    </source>
</evidence>
<dbReference type="Gene3D" id="1.25.40.20">
    <property type="entry name" value="Ankyrin repeat-containing domain"/>
    <property type="match status" value="1"/>
</dbReference>
<dbReference type="InterPro" id="IPR036770">
    <property type="entry name" value="Ankyrin_rpt-contain_sf"/>
</dbReference>
<protein>
    <recommendedName>
        <fullName evidence="18">BTB domain-containing protein</fullName>
    </recommendedName>
</protein>
<dbReference type="GO" id="GO:0008270">
    <property type="term" value="F:zinc ion binding"/>
    <property type="evidence" value="ECO:0007669"/>
    <property type="project" value="UniProtKB-KW"/>
</dbReference>
<dbReference type="Gene3D" id="3.30.710.10">
    <property type="entry name" value="Potassium Channel Kv1.1, Chain A"/>
    <property type="match status" value="1"/>
</dbReference>
<dbReference type="SMART" id="SM00248">
    <property type="entry name" value="ANK"/>
    <property type="match status" value="3"/>
</dbReference>
<gene>
    <name evidence="17" type="ORF">SVIM_LOCUS109050</name>
</gene>
<feature type="region of interest" description="Disordered" evidence="14">
    <location>
        <begin position="612"/>
        <end position="647"/>
    </location>
</feature>
<feature type="domain" description="BTB" evidence="15">
    <location>
        <begin position="64"/>
        <end position="140"/>
    </location>
</feature>
<dbReference type="GO" id="GO:2000031">
    <property type="term" value="P:regulation of salicylic acid mediated signaling pathway"/>
    <property type="evidence" value="ECO:0007669"/>
    <property type="project" value="InterPro"/>
</dbReference>
<evidence type="ECO:0000256" key="3">
    <source>
        <dbReference type="ARBA" id="ARBA00022723"/>
    </source>
</evidence>
<keyword evidence="10" id="KW-0539">Nucleus</keyword>
<dbReference type="InterPro" id="IPR002110">
    <property type="entry name" value="Ankyrin_rpt"/>
</dbReference>
<dbReference type="InterPro" id="IPR021094">
    <property type="entry name" value="NPR1/NIM1-like_C"/>
</dbReference>
<dbReference type="PANTHER" id="PTHR46475:SF7">
    <property type="entry name" value="REGULATORY PROTEIN, PUTATIVE-RELATED"/>
    <property type="match status" value="1"/>
</dbReference>
<dbReference type="InterPro" id="IPR024228">
    <property type="entry name" value="NPR_central_dom"/>
</dbReference>
<keyword evidence="5 13" id="KW-0863">Zinc-finger</keyword>
<dbReference type="AlphaFoldDB" id="A0A6N2KSD8"/>
<evidence type="ECO:0000259" key="15">
    <source>
        <dbReference type="PROSITE" id="PS50097"/>
    </source>
</evidence>
<evidence type="ECO:0000313" key="17">
    <source>
        <dbReference type="EMBL" id="VFU29587.1"/>
    </source>
</evidence>
<evidence type="ECO:0000256" key="14">
    <source>
        <dbReference type="SAM" id="MobiDB-lite"/>
    </source>
</evidence>
<reference evidence="17" key="1">
    <citation type="submission" date="2019-03" db="EMBL/GenBank/DDBJ databases">
        <authorList>
            <person name="Mank J."/>
            <person name="Almeida P."/>
        </authorList>
    </citation>
    <scope>NUCLEOTIDE SEQUENCE</scope>
    <source>
        <strain evidence="17">78183</strain>
    </source>
</reference>
<evidence type="ECO:0000256" key="5">
    <source>
        <dbReference type="ARBA" id="ARBA00022771"/>
    </source>
</evidence>
<evidence type="ECO:0008006" key="18">
    <source>
        <dbReference type="Google" id="ProtNLM"/>
    </source>
</evidence>
<evidence type="ECO:0000256" key="10">
    <source>
        <dbReference type="ARBA" id="ARBA00023242"/>
    </source>
</evidence>
<dbReference type="InterPro" id="IPR000210">
    <property type="entry name" value="BTB/POZ_dom"/>
</dbReference>
<sequence length="647" mass="72505">MENANEMTASSSFASSSYLSNESGIHHVAASNVPEPGVTLENLSLNKLSGNLERLLDGKEYDYSDADIVVEGTPVGVHRCVLAARSQFFHELFKKGNNNSTNGEKPRYLMSDLVRHGGVGYEAFQVFLHYLYTGKLKPSPPEVSRCVDDVCAHDACRPAINYVVELMCASATFQMKELVLLFQRRLLNFIEKALVEDVIPILMAAFHYHLDQLLSHCIEKLVKSDLDSGCIDKELPDEISSKIKLLRRKSLQEAESGAEEVDPVHEKRLGRIHKALDSDDVKLVELLLSESNLTLDDAHALHYAIAYCDPKIVMEVLSLGSADLNLRNSRGYSVLHVAARRKEPSILMALLTRGANASETASDGQNAVSICRRLTRPKDYNEKTKQGQESNKDRICIDVLEREMRRTSLSENVSILSPSVADDLNMKLDYLENRGDQILFKLSNFLPPMLKISYIHSATPQIWVISTNHNASSKYSGKKFCSSMFYWPLFMAFARLLFPAEARLAMDFANANSTSMNTGLLASKSKGSSGSLREVDLNESPAVRAVRLQSTLHALRKTVETGRRYFPHCSEVLDKFLDDDMPDAIFLDKGTPEEQKTKKRRFMELKDDVQKAFYKDMENNNRPGRTSSSSSSSSPKSGVTYKARRKY</sequence>
<dbReference type="SMART" id="SM00225">
    <property type="entry name" value="BTB"/>
    <property type="match status" value="1"/>
</dbReference>
<evidence type="ECO:0000256" key="12">
    <source>
        <dbReference type="PROSITE-ProRule" id="PRU00023"/>
    </source>
</evidence>
<dbReference type="CDD" id="cd18310">
    <property type="entry name" value="BTB_POZ_NPR_plant"/>
    <property type="match status" value="1"/>
</dbReference>
<evidence type="ECO:0000259" key="16">
    <source>
        <dbReference type="PROSITE" id="PS52046"/>
    </source>
</evidence>
<dbReference type="FunFam" id="3.30.710.10:FF:000110">
    <property type="entry name" value="Regulatory protein NPR3"/>
    <property type="match status" value="1"/>
</dbReference>
<dbReference type="GO" id="GO:0042742">
    <property type="term" value="P:defense response to bacterium"/>
    <property type="evidence" value="ECO:0007669"/>
    <property type="project" value="TreeGrafter"/>
</dbReference>
<evidence type="ECO:0000256" key="8">
    <source>
        <dbReference type="ARBA" id="ARBA00022833"/>
    </source>
</evidence>
<dbReference type="Pfam" id="PF11900">
    <property type="entry name" value="DUF3420"/>
    <property type="match status" value="1"/>
</dbReference>
<evidence type="ECO:0000256" key="2">
    <source>
        <dbReference type="ARBA" id="ARBA00004906"/>
    </source>
</evidence>
<dbReference type="EMBL" id="CAADRP010000557">
    <property type="protein sequence ID" value="VFU29587.1"/>
    <property type="molecule type" value="Genomic_DNA"/>
</dbReference>
<dbReference type="InterPro" id="IPR057250">
    <property type="entry name" value="Znf_C2HC_NPR-type"/>
</dbReference>
<evidence type="ECO:0000256" key="9">
    <source>
        <dbReference type="ARBA" id="ARBA00023043"/>
    </source>
</evidence>
<dbReference type="GO" id="GO:0009862">
    <property type="term" value="P:systemic acquired resistance, salicylic acid mediated signaling pathway"/>
    <property type="evidence" value="ECO:0007669"/>
    <property type="project" value="InterPro"/>
</dbReference>
<evidence type="ECO:0000256" key="11">
    <source>
        <dbReference type="ARBA" id="ARBA00044947"/>
    </source>
</evidence>
<comment type="pathway">
    <text evidence="2">Protein modification; protein ubiquitination.</text>
</comment>
<feature type="repeat" description="ANK" evidence="12">
    <location>
        <begin position="330"/>
        <end position="362"/>
    </location>
</feature>
<dbReference type="GO" id="GO:2000022">
    <property type="term" value="P:regulation of jasmonic acid mediated signaling pathway"/>
    <property type="evidence" value="ECO:0007669"/>
    <property type="project" value="InterPro"/>
</dbReference>
<dbReference type="PANTHER" id="PTHR46475">
    <property type="entry name" value="REGULATORY PROTEIN NPR3"/>
    <property type="match status" value="1"/>
</dbReference>
<comment type="similarity">
    <text evidence="11">Belongs to the plant 'ANKYRIN-BTB/POZ' family. 'NPR1-like' subfamily.</text>
</comment>
<dbReference type="Pfam" id="PF00651">
    <property type="entry name" value="BTB"/>
    <property type="match status" value="1"/>
</dbReference>
<organism evidence="17">
    <name type="scientific">Salix viminalis</name>
    <name type="common">Common osier</name>
    <name type="synonym">Basket willow</name>
    <dbReference type="NCBI Taxonomy" id="40686"/>
    <lineage>
        <taxon>Eukaryota</taxon>
        <taxon>Viridiplantae</taxon>
        <taxon>Streptophyta</taxon>
        <taxon>Embryophyta</taxon>
        <taxon>Tracheophyta</taxon>
        <taxon>Spermatophyta</taxon>
        <taxon>Magnoliopsida</taxon>
        <taxon>eudicotyledons</taxon>
        <taxon>Gunneridae</taxon>
        <taxon>Pentapetalae</taxon>
        <taxon>rosids</taxon>
        <taxon>fabids</taxon>
        <taxon>Malpighiales</taxon>
        <taxon>Salicaceae</taxon>
        <taxon>Saliceae</taxon>
        <taxon>Salix</taxon>
    </lineage>
</organism>
<dbReference type="PROSITE" id="PS50297">
    <property type="entry name" value="ANK_REP_REGION"/>
    <property type="match status" value="1"/>
</dbReference>
<dbReference type="SUPFAM" id="SSF48403">
    <property type="entry name" value="Ankyrin repeat"/>
    <property type="match status" value="1"/>
</dbReference>
<keyword evidence="4" id="KW-0677">Repeat</keyword>
<comment type="caution">
    <text evidence="13">Lacks conserved residue(s) required for the propagation of feature annotation.</text>
</comment>
<keyword evidence="9 12" id="KW-0040">ANK repeat</keyword>
<dbReference type="PROSITE" id="PS52046">
    <property type="entry name" value="ZF_C2HC_NPR"/>
    <property type="match status" value="1"/>
</dbReference>
<evidence type="ECO:0000256" key="6">
    <source>
        <dbReference type="ARBA" id="ARBA00022786"/>
    </source>
</evidence>
<dbReference type="PROSITE" id="PS50088">
    <property type="entry name" value="ANK_REPEAT"/>
    <property type="match status" value="1"/>
</dbReference>
<dbReference type="PROSITE" id="PS50097">
    <property type="entry name" value="BTB"/>
    <property type="match status" value="1"/>
</dbReference>
<evidence type="ECO:0000256" key="1">
    <source>
        <dbReference type="ARBA" id="ARBA00004123"/>
    </source>
</evidence>
<dbReference type="FunFam" id="1.25.40.20:FF:000123">
    <property type="entry name" value="regulatory protein NPR3-like"/>
    <property type="match status" value="1"/>
</dbReference>
<dbReference type="GO" id="GO:0050832">
    <property type="term" value="P:defense response to fungus"/>
    <property type="evidence" value="ECO:0007669"/>
    <property type="project" value="TreeGrafter"/>
</dbReference>
<proteinExistence type="inferred from homology"/>
<feature type="domain" description="C2HC NPR-type" evidence="16">
    <location>
        <begin position="143"/>
        <end position="157"/>
    </location>
</feature>
<dbReference type="InterPro" id="IPR044292">
    <property type="entry name" value="NPR"/>
</dbReference>